<dbReference type="InterPro" id="IPR008030">
    <property type="entry name" value="NmrA-like"/>
</dbReference>
<protein>
    <recommendedName>
        <fullName evidence="3">NmrA-like domain-containing protein</fullName>
    </recommendedName>
</protein>
<keyword evidence="2" id="KW-0560">Oxidoreductase</keyword>
<dbReference type="EMBL" id="JAZAVK010000151">
    <property type="protein sequence ID" value="KAK7419347.1"/>
    <property type="molecule type" value="Genomic_DNA"/>
</dbReference>
<comment type="caution">
    <text evidence="4">The sequence shown here is derived from an EMBL/GenBank/DDBJ whole genome shotgun (WGS) entry which is preliminary data.</text>
</comment>
<sequence>MRIAVAGGDGLGFIIAKALSEAPSAHNVVVLSRYNRPGYASLDVQVLQVNYEDLDSLTYALQGVNLVISVVKGAEQLNLINAAAASGVQLFVPCEFEGSLEKRPSRHDPLDPGSYSSQARSLMRSLSLRYTIFSCGVFMERFHPSGLGRNLNIGFSSDATEAGTYLLDLNNATAEIVEKDPGGHTVRICMTSVHDLAQFVVAALDLGPGNWPREFTMRGDRMSVRDIVGTSSRYLRSKLEVILHGTGTNSDLAPFQIQNRQAGDLQPWIDYYTQAGDTATAARYQGLLATVNGRYDFGTANLNEAIHASPYVEDVRPMTFRQWLASVYESSV</sequence>
<accession>A0ABR1HEG7</accession>
<name>A0ABR1HEG7_9HYPO</name>
<evidence type="ECO:0000313" key="5">
    <source>
        <dbReference type="Proteomes" id="UP001498421"/>
    </source>
</evidence>
<dbReference type="SUPFAM" id="SSF51735">
    <property type="entry name" value="NAD(P)-binding Rossmann-fold domains"/>
    <property type="match status" value="1"/>
</dbReference>
<evidence type="ECO:0000256" key="1">
    <source>
        <dbReference type="ARBA" id="ARBA00022857"/>
    </source>
</evidence>
<keyword evidence="5" id="KW-1185">Reference proteome</keyword>
<gene>
    <name evidence="4" type="ORF">QQZ08_010880</name>
</gene>
<feature type="domain" description="NmrA-like" evidence="3">
    <location>
        <begin position="3"/>
        <end position="234"/>
    </location>
</feature>
<proteinExistence type="predicted"/>
<reference evidence="4 5" key="1">
    <citation type="journal article" date="2025" name="Microbiol. Resour. Announc.">
        <title>Draft genome sequences for Neonectria magnoliae and Neonectria punicea, canker pathogens of Liriodendron tulipifera and Acer saccharum in West Virginia.</title>
        <authorList>
            <person name="Petronek H.M."/>
            <person name="Kasson M.T."/>
            <person name="Metheny A.M."/>
            <person name="Stauder C.M."/>
            <person name="Lovett B."/>
            <person name="Lynch S.C."/>
            <person name="Garnas J.R."/>
            <person name="Kasson L.R."/>
            <person name="Stajich J.E."/>
        </authorList>
    </citation>
    <scope>NUCLEOTIDE SEQUENCE [LARGE SCALE GENOMIC DNA]</scope>
    <source>
        <strain evidence="4 5">NRRL 64651</strain>
    </source>
</reference>
<dbReference type="PANTHER" id="PTHR47706:SF5">
    <property type="entry name" value="ISOFLAVONE REDUCTASE"/>
    <property type="match status" value="1"/>
</dbReference>
<evidence type="ECO:0000259" key="3">
    <source>
        <dbReference type="Pfam" id="PF05368"/>
    </source>
</evidence>
<dbReference type="Pfam" id="PF05368">
    <property type="entry name" value="NmrA"/>
    <property type="match status" value="1"/>
</dbReference>
<evidence type="ECO:0000313" key="4">
    <source>
        <dbReference type="EMBL" id="KAK7419347.1"/>
    </source>
</evidence>
<dbReference type="Gene3D" id="3.40.50.720">
    <property type="entry name" value="NAD(P)-binding Rossmann-like Domain"/>
    <property type="match status" value="1"/>
</dbReference>
<dbReference type="PANTHER" id="PTHR47706">
    <property type="entry name" value="NMRA-LIKE FAMILY PROTEIN"/>
    <property type="match status" value="1"/>
</dbReference>
<dbReference type="Proteomes" id="UP001498421">
    <property type="component" value="Unassembled WGS sequence"/>
</dbReference>
<evidence type="ECO:0000256" key="2">
    <source>
        <dbReference type="ARBA" id="ARBA00023002"/>
    </source>
</evidence>
<keyword evidence="1" id="KW-0521">NADP</keyword>
<organism evidence="4 5">
    <name type="scientific">Neonectria magnoliae</name>
    <dbReference type="NCBI Taxonomy" id="2732573"/>
    <lineage>
        <taxon>Eukaryota</taxon>
        <taxon>Fungi</taxon>
        <taxon>Dikarya</taxon>
        <taxon>Ascomycota</taxon>
        <taxon>Pezizomycotina</taxon>
        <taxon>Sordariomycetes</taxon>
        <taxon>Hypocreomycetidae</taxon>
        <taxon>Hypocreales</taxon>
        <taxon>Nectriaceae</taxon>
        <taxon>Neonectria</taxon>
    </lineage>
</organism>
<dbReference type="InterPro" id="IPR036291">
    <property type="entry name" value="NAD(P)-bd_dom_sf"/>
</dbReference>
<dbReference type="InterPro" id="IPR051609">
    <property type="entry name" value="NmrA/Isoflavone_reductase-like"/>
</dbReference>